<organism evidence="2 3">
    <name type="scientific">Brachybacterium avium</name>
    <dbReference type="NCBI Taxonomy" id="2017485"/>
    <lineage>
        <taxon>Bacteria</taxon>
        <taxon>Bacillati</taxon>
        <taxon>Actinomycetota</taxon>
        <taxon>Actinomycetes</taxon>
        <taxon>Micrococcales</taxon>
        <taxon>Dermabacteraceae</taxon>
        <taxon>Brachybacterium</taxon>
    </lineage>
</organism>
<evidence type="ECO:0000313" key="2">
    <source>
        <dbReference type="EMBL" id="ASK67100.1"/>
    </source>
</evidence>
<evidence type="ECO:0000256" key="1">
    <source>
        <dbReference type="SAM" id="MobiDB-lite"/>
    </source>
</evidence>
<accession>A0A220UGH3</accession>
<feature type="compositionally biased region" description="Acidic residues" evidence="1">
    <location>
        <begin position="1"/>
        <end position="26"/>
    </location>
</feature>
<dbReference type="AlphaFoldDB" id="A0A220UGH3"/>
<dbReference type="EMBL" id="CP022316">
    <property type="protein sequence ID" value="ASK67100.1"/>
    <property type="molecule type" value="Genomic_DNA"/>
</dbReference>
<feature type="compositionally biased region" description="Basic and acidic residues" evidence="1">
    <location>
        <begin position="63"/>
        <end position="72"/>
    </location>
</feature>
<name>A0A220UGH3_9MICO</name>
<sequence length="82" mass="8959">MAATSEDEYERGADEEADEVSIDDALETDRVAAEGPESRNADGYGFDTDRDRGGDDATAAEQGNREEDRMEAETAEEELPEL</sequence>
<dbReference type="KEGG" id="brv:CFK39_08050"/>
<feature type="compositionally biased region" description="Acidic residues" evidence="1">
    <location>
        <begin position="73"/>
        <end position="82"/>
    </location>
</feature>
<keyword evidence="3" id="KW-1185">Reference proteome</keyword>
<feature type="compositionally biased region" description="Basic and acidic residues" evidence="1">
    <location>
        <begin position="27"/>
        <end position="40"/>
    </location>
</feature>
<protein>
    <submittedName>
        <fullName evidence="2">Uncharacterized protein</fullName>
    </submittedName>
</protein>
<proteinExistence type="predicted"/>
<evidence type="ECO:0000313" key="3">
    <source>
        <dbReference type="Proteomes" id="UP000198398"/>
    </source>
</evidence>
<dbReference type="Proteomes" id="UP000198398">
    <property type="component" value="Chromosome"/>
</dbReference>
<reference evidence="3" key="1">
    <citation type="submission" date="2017-07" db="EMBL/GenBank/DDBJ databases">
        <title>Brachybacterium sp. VR2415.</title>
        <authorList>
            <person name="Tak E.J."/>
            <person name="Bae J.-W."/>
        </authorList>
    </citation>
    <scope>NUCLEOTIDE SEQUENCE [LARGE SCALE GENOMIC DNA]</scope>
    <source>
        <strain evidence="3">VR2415</strain>
    </source>
</reference>
<gene>
    <name evidence="2" type="ORF">CFK39_08050</name>
</gene>
<feature type="region of interest" description="Disordered" evidence="1">
    <location>
        <begin position="1"/>
        <end position="82"/>
    </location>
</feature>